<evidence type="ECO:0000313" key="3">
    <source>
        <dbReference type="Proteomes" id="UP000266673"/>
    </source>
</evidence>
<reference evidence="2 3" key="1">
    <citation type="submission" date="2018-06" db="EMBL/GenBank/DDBJ databases">
        <title>Comparative genomics reveals the genomic features of Rhizophagus irregularis, R. cerebriforme, R. diaphanum and Gigaspora rosea, and their symbiotic lifestyle signature.</title>
        <authorList>
            <person name="Morin E."/>
            <person name="San Clemente H."/>
            <person name="Chen E.C.H."/>
            <person name="De La Providencia I."/>
            <person name="Hainaut M."/>
            <person name="Kuo A."/>
            <person name="Kohler A."/>
            <person name="Murat C."/>
            <person name="Tang N."/>
            <person name="Roy S."/>
            <person name="Loubradou J."/>
            <person name="Henrissat B."/>
            <person name="Grigoriev I.V."/>
            <person name="Corradi N."/>
            <person name="Roux C."/>
            <person name="Martin F.M."/>
        </authorList>
    </citation>
    <scope>NUCLEOTIDE SEQUENCE [LARGE SCALE GENOMIC DNA]</scope>
    <source>
        <strain evidence="2 3">DAOM 194757</strain>
    </source>
</reference>
<proteinExistence type="predicted"/>
<protein>
    <submittedName>
        <fullName evidence="2">Uncharacterized protein</fullName>
    </submittedName>
</protein>
<organism evidence="2 3">
    <name type="scientific">Gigaspora rosea</name>
    <dbReference type="NCBI Taxonomy" id="44941"/>
    <lineage>
        <taxon>Eukaryota</taxon>
        <taxon>Fungi</taxon>
        <taxon>Fungi incertae sedis</taxon>
        <taxon>Mucoromycota</taxon>
        <taxon>Glomeromycotina</taxon>
        <taxon>Glomeromycetes</taxon>
        <taxon>Diversisporales</taxon>
        <taxon>Gigasporaceae</taxon>
        <taxon>Gigaspora</taxon>
    </lineage>
</organism>
<gene>
    <name evidence="2" type="ORF">C2G38_2224644</name>
</gene>
<dbReference type="EMBL" id="QKWP01002373">
    <property type="protein sequence ID" value="RIB03581.1"/>
    <property type="molecule type" value="Genomic_DNA"/>
</dbReference>
<comment type="caution">
    <text evidence="2">The sequence shown here is derived from an EMBL/GenBank/DDBJ whole genome shotgun (WGS) entry which is preliminary data.</text>
</comment>
<keyword evidence="3" id="KW-1185">Reference proteome</keyword>
<evidence type="ECO:0000256" key="1">
    <source>
        <dbReference type="SAM" id="MobiDB-lite"/>
    </source>
</evidence>
<name>A0A397U1Q0_9GLOM</name>
<feature type="compositionally biased region" description="Polar residues" evidence="1">
    <location>
        <begin position="8"/>
        <end position="19"/>
    </location>
</feature>
<dbReference type="Proteomes" id="UP000266673">
    <property type="component" value="Unassembled WGS sequence"/>
</dbReference>
<sequence length="71" mass="8318">MDVIANTIYKTHNGIGSSKNSKEQQSQRRQLQKAMTPKSDDSKKRRLQRTTTPKNDNSKERRFQRNQVISK</sequence>
<dbReference type="AlphaFoldDB" id="A0A397U1Q0"/>
<evidence type="ECO:0000313" key="2">
    <source>
        <dbReference type="EMBL" id="RIB03581.1"/>
    </source>
</evidence>
<accession>A0A397U1Q0</accession>
<feature type="region of interest" description="Disordered" evidence="1">
    <location>
        <begin position="1"/>
        <end position="71"/>
    </location>
</feature>